<evidence type="ECO:0000256" key="9">
    <source>
        <dbReference type="SAM" id="Phobius"/>
    </source>
</evidence>
<feature type="transmembrane region" description="Helical" evidence="9">
    <location>
        <begin position="146"/>
        <end position="164"/>
    </location>
</feature>
<evidence type="ECO:0000256" key="8">
    <source>
        <dbReference type="RuleBase" id="RU003943"/>
    </source>
</evidence>
<proteinExistence type="inferred from homology"/>
<feature type="transmembrane region" description="Helical" evidence="9">
    <location>
        <begin position="101"/>
        <end position="119"/>
    </location>
</feature>
<reference evidence="11" key="1">
    <citation type="journal article" date="2019" name="Int. J. Syst. Evol. Microbiol.">
        <title>The Global Catalogue of Microorganisms (GCM) 10K type strain sequencing project: providing services to taxonomists for standard genome sequencing and annotation.</title>
        <authorList>
            <consortium name="The Broad Institute Genomics Platform"/>
            <consortium name="The Broad Institute Genome Sequencing Center for Infectious Disease"/>
            <person name="Wu L."/>
            <person name="Ma J."/>
        </authorList>
    </citation>
    <scope>NUCLEOTIDE SEQUENCE [LARGE SCALE GENOMIC DNA]</scope>
    <source>
        <strain evidence="11">CGMCC 1.12770</strain>
    </source>
</reference>
<evidence type="ECO:0000313" key="10">
    <source>
        <dbReference type="EMBL" id="GGH62220.1"/>
    </source>
</evidence>
<dbReference type="Proteomes" id="UP000652153">
    <property type="component" value="Unassembled WGS sequence"/>
</dbReference>
<dbReference type="InterPro" id="IPR001626">
    <property type="entry name" value="ABC_TroCD"/>
</dbReference>
<dbReference type="Gene3D" id="1.10.3470.10">
    <property type="entry name" value="ABC transporter involved in vitamin B12 uptake, BtuC"/>
    <property type="match status" value="1"/>
</dbReference>
<dbReference type="CDD" id="cd06550">
    <property type="entry name" value="TM_ABC_iron-siderophores_like"/>
    <property type="match status" value="1"/>
</dbReference>
<evidence type="ECO:0000256" key="7">
    <source>
        <dbReference type="ARBA" id="ARBA00023136"/>
    </source>
</evidence>
<feature type="transmembrane region" description="Helical" evidence="9">
    <location>
        <begin position="17"/>
        <end position="38"/>
    </location>
</feature>
<keyword evidence="3 8" id="KW-0813">Transport</keyword>
<dbReference type="InterPro" id="IPR037294">
    <property type="entry name" value="ABC_BtuC-like"/>
</dbReference>
<feature type="transmembrane region" description="Helical" evidence="9">
    <location>
        <begin position="229"/>
        <end position="250"/>
    </location>
</feature>
<keyword evidence="5 8" id="KW-0812">Transmembrane</keyword>
<keyword evidence="7 9" id="KW-0472">Membrane</keyword>
<evidence type="ECO:0000256" key="5">
    <source>
        <dbReference type="ARBA" id="ARBA00022692"/>
    </source>
</evidence>
<comment type="subcellular location">
    <subcellularLocation>
        <location evidence="1 8">Cell membrane</location>
        <topology evidence="1 8">Multi-pass membrane protein</topology>
    </subcellularLocation>
</comment>
<comment type="caution">
    <text evidence="10">The sequence shown here is derived from an EMBL/GenBank/DDBJ whole genome shotgun (WGS) entry which is preliminary data.</text>
</comment>
<dbReference type="EMBL" id="BMFU01000005">
    <property type="protein sequence ID" value="GGH62220.1"/>
    <property type="molecule type" value="Genomic_DNA"/>
</dbReference>
<keyword evidence="4" id="KW-1003">Cell membrane</keyword>
<dbReference type="SUPFAM" id="SSF81345">
    <property type="entry name" value="ABC transporter involved in vitamin B12 uptake, BtuC"/>
    <property type="match status" value="1"/>
</dbReference>
<keyword evidence="11" id="KW-1185">Reference proteome</keyword>
<accession>A0ABQ1ZET3</accession>
<protein>
    <recommendedName>
        <fullName evidence="12">Metal ABC transporter permease</fullName>
    </recommendedName>
</protein>
<feature type="transmembrane region" description="Helical" evidence="9">
    <location>
        <begin position="262"/>
        <end position="279"/>
    </location>
</feature>
<evidence type="ECO:0000313" key="11">
    <source>
        <dbReference type="Proteomes" id="UP000652153"/>
    </source>
</evidence>
<dbReference type="PANTHER" id="PTHR30477:SF3">
    <property type="entry name" value="METAL TRANSPORT SYSTEM MEMBRANE PROTEIN CT_069-RELATED"/>
    <property type="match status" value="1"/>
</dbReference>
<name>A0ABQ1ZET3_9BACL</name>
<evidence type="ECO:0000256" key="3">
    <source>
        <dbReference type="ARBA" id="ARBA00022448"/>
    </source>
</evidence>
<evidence type="ECO:0000256" key="2">
    <source>
        <dbReference type="ARBA" id="ARBA00008034"/>
    </source>
</evidence>
<feature type="transmembrane region" description="Helical" evidence="9">
    <location>
        <begin position="190"/>
        <end position="217"/>
    </location>
</feature>
<evidence type="ECO:0000256" key="1">
    <source>
        <dbReference type="ARBA" id="ARBA00004651"/>
    </source>
</evidence>
<feature type="transmembrane region" description="Helical" evidence="9">
    <location>
        <begin position="68"/>
        <end position="89"/>
    </location>
</feature>
<dbReference type="PANTHER" id="PTHR30477">
    <property type="entry name" value="ABC-TRANSPORTER METAL-BINDING PROTEIN"/>
    <property type="match status" value="1"/>
</dbReference>
<evidence type="ECO:0008006" key="12">
    <source>
        <dbReference type="Google" id="ProtNLM"/>
    </source>
</evidence>
<keyword evidence="6 9" id="KW-1133">Transmembrane helix</keyword>
<evidence type="ECO:0000256" key="4">
    <source>
        <dbReference type="ARBA" id="ARBA00022475"/>
    </source>
</evidence>
<dbReference type="Pfam" id="PF00950">
    <property type="entry name" value="ABC-3"/>
    <property type="match status" value="1"/>
</dbReference>
<comment type="similarity">
    <text evidence="2 8">Belongs to the ABC-3 integral membrane protein family.</text>
</comment>
<evidence type="ECO:0000256" key="6">
    <source>
        <dbReference type="ARBA" id="ARBA00022989"/>
    </source>
</evidence>
<sequence length="320" mass="33913">MMGNWLLSILSDPNTRWILLGCILLGFSSGIIGSFTFLRRQSLMGDTLAHAALPGICIAFMLTETKSIGWFLLGALVAGIVATFGISWITRFSRIKQDTAMGIVLTVFFGIGVVMLTRIQHSASGSQSGLDKYLFGQAASMVQTDVYVMGGVCLVLLIACLVWFKEFKLVSFDPGFARGMGLPVGALEQFILLLTVIAVVAGIQAVGVVLVAALLVTPAAAARCWTDSLALMVLLAGLFGALSGAAGTLFSTLVPNLPTGPVTVLAATVLFAGSALLAPRRGLLARKLRSIQARSEYLREEHASLQTLSAQGKMQERGEM</sequence>
<gene>
    <name evidence="10" type="ORF">GCM10008014_38450</name>
</gene>
<organism evidence="10 11">
    <name type="scientific">Paenibacillus silvae</name>
    <dbReference type="NCBI Taxonomy" id="1325358"/>
    <lineage>
        <taxon>Bacteria</taxon>
        <taxon>Bacillati</taxon>
        <taxon>Bacillota</taxon>
        <taxon>Bacilli</taxon>
        <taxon>Bacillales</taxon>
        <taxon>Paenibacillaceae</taxon>
        <taxon>Paenibacillus</taxon>
    </lineage>
</organism>